<feature type="DNA-binding region" description="H-T-H motif" evidence="2">
    <location>
        <begin position="36"/>
        <end position="55"/>
    </location>
</feature>
<dbReference type="InterPro" id="IPR009057">
    <property type="entry name" value="Homeodomain-like_sf"/>
</dbReference>
<organism evidence="4 5">
    <name type="scientific">Cupriavidus lacunae</name>
    <dbReference type="NCBI Taxonomy" id="2666307"/>
    <lineage>
        <taxon>Bacteria</taxon>
        <taxon>Pseudomonadati</taxon>
        <taxon>Pseudomonadota</taxon>
        <taxon>Betaproteobacteria</taxon>
        <taxon>Burkholderiales</taxon>
        <taxon>Burkholderiaceae</taxon>
        <taxon>Cupriavidus</taxon>
    </lineage>
</organism>
<evidence type="ECO:0000259" key="3">
    <source>
        <dbReference type="PROSITE" id="PS50977"/>
    </source>
</evidence>
<gene>
    <name evidence="4" type="ORF">DN412_29855</name>
</gene>
<dbReference type="InterPro" id="IPR001647">
    <property type="entry name" value="HTH_TetR"/>
</dbReference>
<dbReference type="Gene3D" id="1.10.357.10">
    <property type="entry name" value="Tetracycline Repressor, domain 2"/>
    <property type="match status" value="1"/>
</dbReference>
<dbReference type="InterPro" id="IPR050109">
    <property type="entry name" value="HTH-type_TetR-like_transc_reg"/>
</dbReference>
<dbReference type="EMBL" id="QKWJ01000056">
    <property type="protein sequence ID" value="RDK06698.1"/>
    <property type="molecule type" value="Genomic_DNA"/>
</dbReference>
<evidence type="ECO:0000256" key="2">
    <source>
        <dbReference type="PROSITE-ProRule" id="PRU00335"/>
    </source>
</evidence>
<evidence type="ECO:0000256" key="1">
    <source>
        <dbReference type="ARBA" id="ARBA00023125"/>
    </source>
</evidence>
<proteinExistence type="predicted"/>
<name>A0A370NMG5_9BURK</name>
<dbReference type="PANTHER" id="PTHR30055">
    <property type="entry name" value="HTH-TYPE TRANSCRIPTIONAL REGULATOR RUTR"/>
    <property type="match status" value="1"/>
</dbReference>
<dbReference type="Proteomes" id="UP000255165">
    <property type="component" value="Unassembled WGS sequence"/>
</dbReference>
<dbReference type="PRINTS" id="PR00455">
    <property type="entry name" value="HTHTETR"/>
</dbReference>
<dbReference type="PROSITE" id="PS50977">
    <property type="entry name" value="HTH_TETR_2"/>
    <property type="match status" value="1"/>
</dbReference>
<dbReference type="PANTHER" id="PTHR30055:SF222">
    <property type="entry name" value="REGULATORY PROTEIN"/>
    <property type="match status" value="1"/>
</dbReference>
<reference evidence="5" key="1">
    <citation type="submission" date="2018-06" db="EMBL/GenBank/DDBJ databases">
        <authorList>
            <person name="Feng T."/>
            <person name="Jeon C.O."/>
        </authorList>
    </citation>
    <scope>NUCLEOTIDE SEQUENCE [LARGE SCALE GENOMIC DNA]</scope>
    <source>
        <strain evidence="5">S23</strain>
    </source>
</reference>
<evidence type="ECO:0000313" key="5">
    <source>
        <dbReference type="Proteomes" id="UP000255165"/>
    </source>
</evidence>
<dbReference type="SUPFAM" id="SSF46689">
    <property type="entry name" value="Homeodomain-like"/>
    <property type="match status" value="1"/>
</dbReference>
<sequence length="195" mass="21545">MNLERLSVARPKSEERRQAIIDSAIRLIAREGLGAATAAIAKEAGVPNGSLFTYFPTKIDLFNALYMEIKEELISTVDDGLSDAGDEREQLLHIWASWTRWGAANSEKRRVLAQLSVSDDVTEATKEAGFTAAYRSVSLIRQVARHGALRDQDPAFVGAVVESLASTTMDCMSRDPKHAEQVCTATFEFLWKALR</sequence>
<keyword evidence="5" id="KW-1185">Reference proteome</keyword>
<dbReference type="Pfam" id="PF00440">
    <property type="entry name" value="TetR_N"/>
    <property type="match status" value="1"/>
</dbReference>
<feature type="domain" description="HTH tetR-type" evidence="3">
    <location>
        <begin position="14"/>
        <end position="73"/>
    </location>
</feature>
<protein>
    <submittedName>
        <fullName evidence="4">TetR/AcrR family transcriptional regulator</fullName>
    </submittedName>
</protein>
<keyword evidence="1 2" id="KW-0238">DNA-binding</keyword>
<comment type="caution">
    <text evidence="4">The sequence shown here is derived from an EMBL/GenBank/DDBJ whole genome shotgun (WGS) entry which is preliminary data.</text>
</comment>
<accession>A0A370NMG5</accession>
<dbReference type="GO" id="GO:0003677">
    <property type="term" value="F:DNA binding"/>
    <property type="evidence" value="ECO:0007669"/>
    <property type="project" value="UniProtKB-UniRule"/>
</dbReference>
<dbReference type="AlphaFoldDB" id="A0A370NMG5"/>
<evidence type="ECO:0000313" key="4">
    <source>
        <dbReference type="EMBL" id="RDK06698.1"/>
    </source>
</evidence>